<proteinExistence type="predicted"/>
<dbReference type="EMBL" id="JAMDNP010000001">
    <property type="protein sequence ID" value="MCY9758985.1"/>
    <property type="molecule type" value="Genomic_DNA"/>
</dbReference>
<dbReference type="Proteomes" id="UP001527181">
    <property type="component" value="Unassembled WGS sequence"/>
</dbReference>
<comment type="caution">
    <text evidence="1">The sequence shown here is derived from an EMBL/GenBank/DDBJ whole genome shotgun (WGS) entry which is preliminary data.</text>
</comment>
<reference evidence="1 2" key="1">
    <citation type="submission" date="2022-05" db="EMBL/GenBank/DDBJ databases">
        <title>Genome Sequencing of Bee-Associated Microbes.</title>
        <authorList>
            <person name="Dunlap C."/>
        </authorList>
    </citation>
    <scope>NUCLEOTIDE SEQUENCE [LARGE SCALE GENOMIC DNA]</scope>
    <source>
        <strain evidence="1 2">NRRL B-04010</strain>
    </source>
</reference>
<keyword evidence="2" id="KW-1185">Reference proteome</keyword>
<accession>A0ABT4GQQ4</accession>
<gene>
    <name evidence="1" type="ORF">M5X12_00215</name>
</gene>
<name>A0ABT4GQQ4_PAEAL</name>
<evidence type="ECO:0000313" key="2">
    <source>
        <dbReference type="Proteomes" id="UP001527181"/>
    </source>
</evidence>
<evidence type="ECO:0000313" key="1">
    <source>
        <dbReference type="EMBL" id="MCY9758985.1"/>
    </source>
</evidence>
<organism evidence="1 2">
    <name type="scientific">Paenibacillus alvei</name>
    <name type="common">Bacillus alvei</name>
    <dbReference type="NCBI Taxonomy" id="44250"/>
    <lineage>
        <taxon>Bacteria</taxon>
        <taxon>Bacillati</taxon>
        <taxon>Bacillota</taxon>
        <taxon>Bacilli</taxon>
        <taxon>Bacillales</taxon>
        <taxon>Paenibacillaceae</taxon>
        <taxon>Paenibacillus</taxon>
    </lineage>
</organism>
<sequence>MEIGRRIYFDIVTGEKLVNTGERELNVFETTIEHDVAVYKELSERNRESFDYIQLEYGQYAKDFDSCISYRVNPKTKEIEFSYPDPNQPDPVYRKPLSEEVDELKQSVAELTIMIAQ</sequence>
<protein>
    <submittedName>
        <fullName evidence="1">Uncharacterized protein</fullName>
    </submittedName>
</protein>
<dbReference type="RefSeq" id="WP_268641045.1">
    <property type="nucleotide sequence ID" value="NZ_JAMDNP010000001.1"/>
</dbReference>